<accession>A0A3D8YHA4</accession>
<dbReference type="EMBL" id="QNUL01000004">
    <property type="protein sequence ID" value="REA62709.1"/>
    <property type="molecule type" value="Genomic_DNA"/>
</dbReference>
<evidence type="ECO:0000313" key="1">
    <source>
        <dbReference type="EMBL" id="REA62709.1"/>
    </source>
</evidence>
<comment type="caution">
    <text evidence="1">The sequence shown here is derived from an EMBL/GenBank/DDBJ whole genome shotgun (WGS) entry which is preliminary data.</text>
</comment>
<dbReference type="Gene3D" id="1.10.10.10">
    <property type="entry name" value="Winged helix-like DNA-binding domain superfamily/Winged helix DNA-binding domain"/>
    <property type="match status" value="1"/>
</dbReference>
<dbReference type="Proteomes" id="UP000256373">
    <property type="component" value="Unassembled WGS sequence"/>
</dbReference>
<evidence type="ECO:0000313" key="2">
    <source>
        <dbReference type="Proteomes" id="UP000256373"/>
    </source>
</evidence>
<name>A0A3D8YHA4_9BACT</name>
<organism evidence="1 2">
    <name type="scientific">Dyadobacter luteus</name>
    <dbReference type="NCBI Taxonomy" id="2259619"/>
    <lineage>
        <taxon>Bacteria</taxon>
        <taxon>Pseudomonadati</taxon>
        <taxon>Bacteroidota</taxon>
        <taxon>Cytophagia</taxon>
        <taxon>Cytophagales</taxon>
        <taxon>Spirosomataceae</taxon>
        <taxon>Dyadobacter</taxon>
    </lineage>
</organism>
<sequence length="209" mass="23055">MIAVVIADMVNSTRFPRPDVIRWLYDLVADLSLHPGFNWILPPEIYRGDSFQAVLQSPADALEMAILARALFRKNHKNTDLRIAIGIGDGEEMTTRAGTSDGEAFRLSGHLADHIREHKARIGIALPVSSVVLDATLNLLEAIIEDWTVAQSEVVAAILRTGNVTEIAGQLSISQSAVSQRLSSAKWWAVKSVLEAFPEQIDLYLKEEQ</sequence>
<reference evidence="1 2" key="1">
    <citation type="submission" date="2018-07" db="EMBL/GenBank/DDBJ databases">
        <title>Dyadobacter roseus sp. nov., isolated from rose rhizosphere soil.</title>
        <authorList>
            <person name="Chen L."/>
        </authorList>
    </citation>
    <scope>NUCLEOTIDE SEQUENCE [LARGE SCALE GENOMIC DNA]</scope>
    <source>
        <strain evidence="1 2">RS19</strain>
    </source>
</reference>
<dbReference type="AlphaFoldDB" id="A0A3D8YHA4"/>
<dbReference type="InterPro" id="IPR036388">
    <property type="entry name" value="WH-like_DNA-bd_sf"/>
</dbReference>
<evidence type="ECO:0008006" key="3">
    <source>
        <dbReference type="Google" id="ProtNLM"/>
    </source>
</evidence>
<gene>
    <name evidence="1" type="ORF">DSL64_07235</name>
</gene>
<dbReference type="RefSeq" id="WP_115830006.1">
    <property type="nucleotide sequence ID" value="NZ_QNUL01000004.1"/>
</dbReference>
<dbReference type="OrthoDB" id="7064118at2"/>
<protein>
    <recommendedName>
        <fullName evidence="3">SatD family (SatD)</fullName>
    </recommendedName>
</protein>
<proteinExistence type="predicted"/>
<keyword evidence="2" id="KW-1185">Reference proteome</keyword>